<dbReference type="InterPro" id="IPR007219">
    <property type="entry name" value="XnlR_reg_dom"/>
</dbReference>
<dbReference type="SMART" id="SM00066">
    <property type="entry name" value="GAL4"/>
    <property type="match status" value="1"/>
</dbReference>
<keyword evidence="1" id="KW-0479">Metal-binding</keyword>
<dbReference type="OrthoDB" id="5121955at2759"/>
<accession>A0A072P6N3</accession>
<dbReference type="Pfam" id="PF04082">
    <property type="entry name" value="Fungal_trans"/>
    <property type="match status" value="1"/>
</dbReference>
<dbReference type="CDD" id="cd12148">
    <property type="entry name" value="fungal_TF_MHR"/>
    <property type="match status" value="1"/>
</dbReference>
<keyword evidence="8" id="KW-1185">Reference proteome</keyword>
<dbReference type="PROSITE" id="PS00463">
    <property type="entry name" value="ZN2_CY6_FUNGAL_1"/>
    <property type="match status" value="1"/>
</dbReference>
<dbReference type="GO" id="GO:0006351">
    <property type="term" value="P:DNA-templated transcription"/>
    <property type="evidence" value="ECO:0007669"/>
    <property type="project" value="InterPro"/>
</dbReference>
<dbReference type="SUPFAM" id="SSF57701">
    <property type="entry name" value="Zn2/Cys6 DNA-binding domain"/>
    <property type="match status" value="1"/>
</dbReference>
<dbReference type="AlphaFoldDB" id="A0A072P6N3"/>
<dbReference type="STRING" id="1182545.A0A072P6N3"/>
<gene>
    <name evidence="7" type="ORF">A1O9_08122</name>
</gene>
<evidence type="ECO:0000256" key="3">
    <source>
        <dbReference type="ARBA" id="ARBA00023125"/>
    </source>
</evidence>
<evidence type="ECO:0000259" key="6">
    <source>
        <dbReference type="PROSITE" id="PS50048"/>
    </source>
</evidence>
<evidence type="ECO:0000256" key="1">
    <source>
        <dbReference type="ARBA" id="ARBA00022723"/>
    </source>
</evidence>
<keyword evidence="5" id="KW-0539">Nucleus</keyword>
<dbReference type="PANTHER" id="PTHR47425:SF2">
    <property type="entry name" value="FARB-RELATED"/>
    <property type="match status" value="1"/>
</dbReference>
<dbReference type="EMBL" id="AMGV01000007">
    <property type="protein sequence ID" value="KEF55372.1"/>
    <property type="molecule type" value="Genomic_DNA"/>
</dbReference>
<dbReference type="HOGENOM" id="CLU_006329_1_4_1"/>
<evidence type="ECO:0000313" key="7">
    <source>
        <dbReference type="EMBL" id="KEF55372.1"/>
    </source>
</evidence>
<dbReference type="GO" id="GO:0003677">
    <property type="term" value="F:DNA binding"/>
    <property type="evidence" value="ECO:0007669"/>
    <property type="project" value="UniProtKB-KW"/>
</dbReference>
<feature type="domain" description="Zn(2)-C6 fungal-type" evidence="6">
    <location>
        <begin position="9"/>
        <end position="41"/>
    </location>
</feature>
<proteinExistence type="predicted"/>
<dbReference type="InterPro" id="IPR001138">
    <property type="entry name" value="Zn2Cys6_DnaBD"/>
</dbReference>
<dbReference type="InterPro" id="IPR052761">
    <property type="entry name" value="Fungal_Detox/Toxin_TFs"/>
</dbReference>
<name>A0A072P6N3_9EURO</name>
<dbReference type="GO" id="GO:0008270">
    <property type="term" value="F:zinc ion binding"/>
    <property type="evidence" value="ECO:0007669"/>
    <property type="project" value="InterPro"/>
</dbReference>
<dbReference type="Pfam" id="PF00172">
    <property type="entry name" value="Zn_clus"/>
    <property type="match status" value="1"/>
</dbReference>
<dbReference type="GeneID" id="25283035"/>
<organism evidence="7 8">
    <name type="scientific">Exophiala aquamarina CBS 119918</name>
    <dbReference type="NCBI Taxonomy" id="1182545"/>
    <lineage>
        <taxon>Eukaryota</taxon>
        <taxon>Fungi</taxon>
        <taxon>Dikarya</taxon>
        <taxon>Ascomycota</taxon>
        <taxon>Pezizomycotina</taxon>
        <taxon>Eurotiomycetes</taxon>
        <taxon>Chaetothyriomycetidae</taxon>
        <taxon>Chaetothyriales</taxon>
        <taxon>Herpotrichiellaceae</taxon>
        <taxon>Exophiala</taxon>
    </lineage>
</organism>
<comment type="caution">
    <text evidence="7">The sequence shown here is derived from an EMBL/GenBank/DDBJ whole genome shotgun (WGS) entry which is preliminary data.</text>
</comment>
<dbReference type="PROSITE" id="PS50048">
    <property type="entry name" value="ZN2_CY6_FUNGAL_2"/>
    <property type="match status" value="1"/>
</dbReference>
<dbReference type="InterPro" id="IPR036864">
    <property type="entry name" value="Zn2-C6_fun-type_DNA-bd_sf"/>
</dbReference>
<dbReference type="PANTHER" id="PTHR47425">
    <property type="entry name" value="FARB-RELATED"/>
    <property type="match status" value="1"/>
</dbReference>
<sequence>MPRKREPRACDICRSRKVRCNSSEIGLPCSNCSRVSAVCSLNAAWGKTPLEKPARNHVPSANIHTFRVGESKSYVPSSENTFKVAATFSSQASSDALHRNATDKSPQGLIDPLLPPLSVELPNYIKPLPRTIDQDILRLLYQKGALKVPPKEVSDELVRGFICYVYPFLPVLDLGTFLDALGGTNGQTISLLLFQAVMMVGATFAEFSQLKRAGFQSHKDAQRIFFERVKLLYDMDVESNSITMIQVLLLMTHWQGQLNDPKGRLYWLGIALSFATGMGLDSADRFPHQSDQGRFCGRLWACCMTRSHILSLTERRQIPLHYFAREVQVLRLEDLDCLALTRGLEMYYLPGRDVEAKAMCHFYIQKIKLCVILRHIFELQYERRGLKCVDSSDTLMVLMPKTRTPSVYMVAHDQELRDWYGETSSMDTAFGQDHRRNGRVLGVHSAALEMLYLTALTAVHRPNGLYDQSPDSATRALQDFSCLTLRSSARRITEIARLLEGSNVVQYLPPLAIGAFIAASIQHLKDALSSDSELQGTGSLYLSQTLRVFGLLRMKYNSVDSAICFIERVKSSKDLSHSFEWETRFHPMNLWDEIITTSYSTGEQKPRSPAETPSLSQLNMQGNNLSLTEQIHPATPQSFHDSNEISNAPARPVLNLEGYSEILLATMDWSQVDPAMTTGI</sequence>
<keyword evidence="4" id="KW-0804">Transcription</keyword>
<protein>
    <recommendedName>
        <fullName evidence="6">Zn(2)-C6 fungal-type domain-containing protein</fullName>
    </recommendedName>
</protein>
<keyword evidence="2" id="KW-0805">Transcription regulation</keyword>
<reference evidence="7 8" key="1">
    <citation type="submission" date="2013-03" db="EMBL/GenBank/DDBJ databases">
        <title>The Genome Sequence of Exophiala aquamarina CBS 119918.</title>
        <authorList>
            <consortium name="The Broad Institute Genomics Platform"/>
            <person name="Cuomo C."/>
            <person name="de Hoog S."/>
            <person name="Gorbushina A."/>
            <person name="Walker B."/>
            <person name="Young S.K."/>
            <person name="Zeng Q."/>
            <person name="Gargeya S."/>
            <person name="Fitzgerald M."/>
            <person name="Haas B."/>
            <person name="Abouelleil A."/>
            <person name="Allen A.W."/>
            <person name="Alvarado L."/>
            <person name="Arachchi H.M."/>
            <person name="Berlin A.M."/>
            <person name="Chapman S.B."/>
            <person name="Gainer-Dewar J."/>
            <person name="Goldberg J."/>
            <person name="Griggs A."/>
            <person name="Gujja S."/>
            <person name="Hansen M."/>
            <person name="Howarth C."/>
            <person name="Imamovic A."/>
            <person name="Ireland A."/>
            <person name="Larimer J."/>
            <person name="McCowan C."/>
            <person name="Murphy C."/>
            <person name="Pearson M."/>
            <person name="Poon T.W."/>
            <person name="Priest M."/>
            <person name="Roberts A."/>
            <person name="Saif S."/>
            <person name="Shea T."/>
            <person name="Sisk P."/>
            <person name="Sykes S."/>
            <person name="Wortman J."/>
            <person name="Nusbaum C."/>
            <person name="Birren B."/>
        </authorList>
    </citation>
    <scope>NUCLEOTIDE SEQUENCE [LARGE SCALE GENOMIC DNA]</scope>
    <source>
        <strain evidence="7 8">CBS 119918</strain>
    </source>
</reference>
<dbReference type="VEuPathDB" id="FungiDB:A1O9_08122"/>
<dbReference type="RefSeq" id="XP_013257962.1">
    <property type="nucleotide sequence ID" value="XM_013402508.1"/>
</dbReference>
<dbReference type="GO" id="GO:0000981">
    <property type="term" value="F:DNA-binding transcription factor activity, RNA polymerase II-specific"/>
    <property type="evidence" value="ECO:0007669"/>
    <property type="project" value="InterPro"/>
</dbReference>
<evidence type="ECO:0000313" key="8">
    <source>
        <dbReference type="Proteomes" id="UP000027920"/>
    </source>
</evidence>
<evidence type="ECO:0000256" key="5">
    <source>
        <dbReference type="ARBA" id="ARBA00023242"/>
    </source>
</evidence>
<evidence type="ECO:0000256" key="2">
    <source>
        <dbReference type="ARBA" id="ARBA00023015"/>
    </source>
</evidence>
<keyword evidence="3" id="KW-0238">DNA-binding</keyword>
<dbReference type="Proteomes" id="UP000027920">
    <property type="component" value="Unassembled WGS sequence"/>
</dbReference>
<dbReference type="Gene3D" id="4.10.240.10">
    <property type="entry name" value="Zn(2)-C6 fungal-type DNA-binding domain"/>
    <property type="match status" value="1"/>
</dbReference>
<dbReference type="CDD" id="cd00067">
    <property type="entry name" value="GAL4"/>
    <property type="match status" value="1"/>
</dbReference>
<evidence type="ECO:0000256" key="4">
    <source>
        <dbReference type="ARBA" id="ARBA00023163"/>
    </source>
</evidence>